<evidence type="ECO:0000256" key="1">
    <source>
        <dbReference type="SAM" id="MobiDB-lite"/>
    </source>
</evidence>
<gene>
    <name evidence="2" type="ORF">AXF42_Ash016977</name>
</gene>
<name>A0A2I0B7B7_9ASPA</name>
<feature type="compositionally biased region" description="Basic and acidic residues" evidence="1">
    <location>
        <begin position="25"/>
        <end position="41"/>
    </location>
</feature>
<dbReference type="EMBL" id="KZ451907">
    <property type="protein sequence ID" value="PKA63693.1"/>
    <property type="molecule type" value="Genomic_DNA"/>
</dbReference>
<dbReference type="Proteomes" id="UP000236161">
    <property type="component" value="Unassembled WGS sequence"/>
</dbReference>
<evidence type="ECO:0000313" key="2">
    <source>
        <dbReference type="EMBL" id="PKA63693.1"/>
    </source>
</evidence>
<organism evidence="2 3">
    <name type="scientific">Apostasia shenzhenica</name>
    <dbReference type="NCBI Taxonomy" id="1088818"/>
    <lineage>
        <taxon>Eukaryota</taxon>
        <taxon>Viridiplantae</taxon>
        <taxon>Streptophyta</taxon>
        <taxon>Embryophyta</taxon>
        <taxon>Tracheophyta</taxon>
        <taxon>Spermatophyta</taxon>
        <taxon>Magnoliopsida</taxon>
        <taxon>Liliopsida</taxon>
        <taxon>Asparagales</taxon>
        <taxon>Orchidaceae</taxon>
        <taxon>Apostasioideae</taxon>
        <taxon>Apostasia</taxon>
    </lineage>
</organism>
<proteinExistence type="predicted"/>
<keyword evidence="3" id="KW-1185">Reference proteome</keyword>
<accession>A0A2I0B7B7</accession>
<sequence length="111" mass="12819">MRRIADQLTVCYRPPPENSPAPANRKKEGKASERRFRYRKVGDSRSTRAAWRPSLAAIPEHETEDAVELKKKMVVKEKLSGDGWSSLHMVVKSCWHQRNLKPMPIFGYEVL</sequence>
<evidence type="ECO:0000313" key="3">
    <source>
        <dbReference type="Proteomes" id="UP000236161"/>
    </source>
</evidence>
<reference evidence="2 3" key="1">
    <citation type="journal article" date="2017" name="Nature">
        <title>The Apostasia genome and the evolution of orchids.</title>
        <authorList>
            <person name="Zhang G.Q."/>
            <person name="Liu K.W."/>
            <person name="Li Z."/>
            <person name="Lohaus R."/>
            <person name="Hsiao Y.Y."/>
            <person name="Niu S.C."/>
            <person name="Wang J.Y."/>
            <person name="Lin Y.C."/>
            <person name="Xu Q."/>
            <person name="Chen L.J."/>
            <person name="Yoshida K."/>
            <person name="Fujiwara S."/>
            <person name="Wang Z.W."/>
            <person name="Zhang Y.Q."/>
            <person name="Mitsuda N."/>
            <person name="Wang M."/>
            <person name="Liu G.H."/>
            <person name="Pecoraro L."/>
            <person name="Huang H.X."/>
            <person name="Xiao X.J."/>
            <person name="Lin M."/>
            <person name="Wu X.Y."/>
            <person name="Wu W.L."/>
            <person name="Chen Y.Y."/>
            <person name="Chang S.B."/>
            <person name="Sakamoto S."/>
            <person name="Ohme-Takagi M."/>
            <person name="Yagi M."/>
            <person name="Zeng S.J."/>
            <person name="Shen C.Y."/>
            <person name="Yeh C.M."/>
            <person name="Luo Y.B."/>
            <person name="Tsai W.C."/>
            <person name="Van de Peer Y."/>
            <person name="Liu Z.J."/>
        </authorList>
    </citation>
    <scope>NUCLEOTIDE SEQUENCE [LARGE SCALE GENOMIC DNA]</scope>
    <source>
        <strain evidence="3">cv. Shenzhen</strain>
        <tissue evidence="2">Stem</tissue>
    </source>
</reference>
<feature type="region of interest" description="Disordered" evidence="1">
    <location>
        <begin position="1"/>
        <end position="41"/>
    </location>
</feature>
<protein>
    <submittedName>
        <fullName evidence="2">Uncharacterized protein</fullName>
    </submittedName>
</protein>
<dbReference type="AlphaFoldDB" id="A0A2I0B7B7"/>